<protein>
    <submittedName>
        <fullName evidence="7">TauD/TfdA family dioxygenase</fullName>
    </submittedName>
</protein>
<dbReference type="Pfam" id="PF02668">
    <property type="entry name" value="TauD"/>
    <property type="match status" value="1"/>
</dbReference>
<evidence type="ECO:0000313" key="8">
    <source>
        <dbReference type="Proteomes" id="UP001214441"/>
    </source>
</evidence>
<evidence type="ECO:0000256" key="3">
    <source>
        <dbReference type="ARBA" id="ARBA00022964"/>
    </source>
</evidence>
<dbReference type="InterPro" id="IPR051323">
    <property type="entry name" value="AtsK-like"/>
</dbReference>
<dbReference type="PANTHER" id="PTHR30468">
    <property type="entry name" value="ALPHA-KETOGLUTARATE-DEPENDENT SULFONATE DIOXYGENASE"/>
    <property type="match status" value="1"/>
</dbReference>
<evidence type="ECO:0000256" key="1">
    <source>
        <dbReference type="ARBA" id="ARBA00005896"/>
    </source>
</evidence>
<evidence type="ECO:0000313" key="7">
    <source>
        <dbReference type="EMBL" id="MDJ1131051.1"/>
    </source>
</evidence>
<sequence>MPTVSSLNAVRAVKGGVRPALRARALSSGGTDEPYTHVDLVPCTPVIGAEVRGVDLAEPLDGPVLAELKRALLEWKVLFFRGQKLTAPRHAEVARHWGEPEVHPFLPKAEIPEVVRLAHDEKTPGVENIWHSDVSFSATPPLGSMLRAVEVPLVGGDTLWADMAAAYDGLPARVRELIDGRTATHDFVRSFGQLLSTEQLEAARAKNPPVQHPVVRTHPETGRKILYVNRVFTDRIDGLPGAESAELLELLYEQARHPEYQCRFHWERGSVAFWDNRITQHYAVSDYFPAPRVMERVTLKGDRPR</sequence>
<feature type="domain" description="TauD/TfdA-like" evidence="6">
    <location>
        <begin position="42"/>
        <end position="298"/>
    </location>
</feature>
<evidence type="ECO:0000256" key="5">
    <source>
        <dbReference type="ARBA" id="ARBA00023004"/>
    </source>
</evidence>
<gene>
    <name evidence="7" type="ORF">NMN56_003595</name>
</gene>
<keyword evidence="5" id="KW-0408">Iron</keyword>
<dbReference type="RefSeq" id="WP_274042260.1">
    <property type="nucleotide sequence ID" value="NZ_JANCPR020000003.1"/>
</dbReference>
<evidence type="ECO:0000259" key="6">
    <source>
        <dbReference type="Pfam" id="PF02668"/>
    </source>
</evidence>
<accession>A0ABT6ZQU8</accession>
<organism evidence="7 8">
    <name type="scientific">Streptomyces iconiensis</name>
    <dbReference type="NCBI Taxonomy" id="1384038"/>
    <lineage>
        <taxon>Bacteria</taxon>
        <taxon>Bacillati</taxon>
        <taxon>Actinomycetota</taxon>
        <taxon>Actinomycetes</taxon>
        <taxon>Kitasatosporales</taxon>
        <taxon>Streptomycetaceae</taxon>
        <taxon>Streptomyces</taxon>
    </lineage>
</organism>
<name>A0ABT6ZQU8_9ACTN</name>
<dbReference type="GO" id="GO:0051213">
    <property type="term" value="F:dioxygenase activity"/>
    <property type="evidence" value="ECO:0007669"/>
    <property type="project" value="UniProtKB-KW"/>
</dbReference>
<keyword evidence="4" id="KW-0560">Oxidoreductase</keyword>
<dbReference type="Proteomes" id="UP001214441">
    <property type="component" value="Unassembled WGS sequence"/>
</dbReference>
<keyword evidence="2" id="KW-0479">Metal-binding</keyword>
<dbReference type="Gene3D" id="3.60.130.10">
    <property type="entry name" value="Clavaminate synthase-like"/>
    <property type="match status" value="1"/>
</dbReference>
<dbReference type="InterPro" id="IPR042098">
    <property type="entry name" value="TauD-like_sf"/>
</dbReference>
<evidence type="ECO:0000256" key="4">
    <source>
        <dbReference type="ARBA" id="ARBA00023002"/>
    </source>
</evidence>
<dbReference type="SUPFAM" id="SSF51197">
    <property type="entry name" value="Clavaminate synthase-like"/>
    <property type="match status" value="1"/>
</dbReference>
<comment type="similarity">
    <text evidence="1">Belongs to the TfdA dioxygenase family.</text>
</comment>
<reference evidence="7 8" key="1">
    <citation type="submission" date="2023-05" db="EMBL/GenBank/DDBJ databases">
        <title>Streptantibioticus silvisoli sp. nov., acidotolerant actinomycetes 1 from pine litter.</title>
        <authorList>
            <person name="Swiecimska M."/>
            <person name="Golinska P."/>
            <person name="Sangal V."/>
            <person name="Wachnowicz B."/>
            <person name="Goodfellow M."/>
        </authorList>
    </citation>
    <scope>NUCLEOTIDE SEQUENCE [LARGE SCALE GENOMIC DNA]</scope>
    <source>
        <strain evidence="7 8">DSM 42109</strain>
    </source>
</reference>
<proteinExistence type="inferred from homology"/>
<dbReference type="EMBL" id="JANCPR020000003">
    <property type="protein sequence ID" value="MDJ1131051.1"/>
    <property type="molecule type" value="Genomic_DNA"/>
</dbReference>
<comment type="caution">
    <text evidence="7">The sequence shown here is derived from an EMBL/GenBank/DDBJ whole genome shotgun (WGS) entry which is preliminary data.</text>
</comment>
<dbReference type="InterPro" id="IPR003819">
    <property type="entry name" value="TauD/TfdA-like"/>
</dbReference>
<keyword evidence="3 7" id="KW-0223">Dioxygenase</keyword>
<keyword evidence="8" id="KW-1185">Reference proteome</keyword>
<dbReference type="PANTHER" id="PTHR30468:SF1">
    <property type="entry name" value="ALPHA-KETOGLUTARATE-DEPENDENT SULFONATE DIOXYGENASE"/>
    <property type="match status" value="1"/>
</dbReference>
<evidence type="ECO:0000256" key="2">
    <source>
        <dbReference type="ARBA" id="ARBA00022723"/>
    </source>
</evidence>